<keyword evidence="3" id="KW-1185">Reference proteome</keyword>
<feature type="compositionally biased region" description="Polar residues" evidence="1">
    <location>
        <begin position="237"/>
        <end position="250"/>
    </location>
</feature>
<evidence type="ECO:0000313" key="3">
    <source>
        <dbReference type="Proteomes" id="UP001152320"/>
    </source>
</evidence>
<evidence type="ECO:0000313" key="2">
    <source>
        <dbReference type="EMBL" id="KAJ8021085.1"/>
    </source>
</evidence>
<organism evidence="2 3">
    <name type="scientific">Holothuria leucospilota</name>
    <name type="common">Black long sea cucumber</name>
    <name type="synonym">Mertensiothuria leucospilota</name>
    <dbReference type="NCBI Taxonomy" id="206669"/>
    <lineage>
        <taxon>Eukaryota</taxon>
        <taxon>Metazoa</taxon>
        <taxon>Echinodermata</taxon>
        <taxon>Eleutherozoa</taxon>
        <taxon>Echinozoa</taxon>
        <taxon>Holothuroidea</taxon>
        <taxon>Aspidochirotacea</taxon>
        <taxon>Aspidochirotida</taxon>
        <taxon>Holothuriidae</taxon>
        <taxon>Holothuria</taxon>
    </lineage>
</organism>
<protein>
    <submittedName>
        <fullName evidence="2">Uncharacterized protein</fullName>
    </submittedName>
</protein>
<evidence type="ECO:0000256" key="1">
    <source>
        <dbReference type="SAM" id="MobiDB-lite"/>
    </source>
</evidence>
<feature type="region of interest" description="Disordered" evidence="1">
    <location>
        <begin position="160"/>
        <end position="184"/>
    </location>
</feature>
<gene>
    <name evidence="2" type="ORF">HOLleu_40854</name>
</gene>
<feature type="region of interest" description="Disordered" evidence="1">
    <location>
        <begin position="222"/>
        <end position="250"/>
    </location>
</feature>
<dbReference type="Proteomes" id="UP001152320">
    <property type="component" value="Chromosome 22"/>
</dbReference>
<accession>A0A9Q0YET2</accession>
<comment type="caution">
    <text evidence="2">The sequence shown here is derived from an EMBL/GenBank/DDBJ whole genome shotgun (WGS) entry which is preliminary data.</text>
</comment>
<reference evidence="2" key="1">
    <citation type="submission" date="2021-10" db="EMBL/GenBank/DDBJ databases">
        <title>Tropical sea cucumber genome reveals ecological adaptation and Cuvierian tubules defense mechanism.</title>
        <authorList>
            <person name="Chen T."/>
        </authorList>
    </citation>
    <scope>NUCLEOTIDE SEQUENCE</scope>
    <source>
        <strain evidence="2">Nanhai2018</strain>
        <tissue evidence="2">Muscle</tissue>
    </source>
</reference>
<name>A0A9Q0YET2_HOLLE</name>
<proteinExistence type="predicted"/>
<sequence>MVELMLGQVANYCPIIARNSISKGATSLSSIWQMIRLHYGFQTSGSHFLDLSEIKLEVDERYGDLYQRLCAFVEDSLLTPESNITHHGEMVAEEEEMTPTIENFIVLTWLKLINPELPKLVKQRYGPELRSRTLASLKPEISQALDSLVSEIDSNITAMRASATSDHPRSKGRPARSKTPVRPLCKEANRPFSHFLSQYKYLPEEDRQYLLKARQISDILDVDADGDDDSDRPRSSLVESSTEPISANRIQTGRSPYIDMFFSESAQFA</sequence>
<dbReference type="EMBL" id="JAIZAY010000022">
    <property type="protein sequence ID" value="KAJ8021085.1"/>
    <property type="molecule type" value="Genomic_DNA"/>
</dbReference>
<dbReference type="AlphaFoldDB" id="A0A9Q0YET2"/>
<dbReference type="OrthoDB" id="6113439at2759"/>